<dbReference type="AlphaFoldDB" id="A0A2S5GAN0"/>
<comment type="caution">
    <text evidence="5">The sequence shown here is derived from an EMBL/GenBank/DDBJ whole genome shotgun (WGS) entry which is preliminary data.</text>
</comment>
<dbReference type="InterPro" id="IPR036907">
    <property type="entry name" value="5'-Nucleotdase_C_sf"/>
</dbReference>
<comment type="similarity">
    <text evidence="2">Belongs to the 5'-nucleotidase family.</text>
</comment>
<feature type="domain" description="5'-Nucleotidase C-terminal" evidence="4">
    <location>
        <begin position="296"/>
        <end position="417"/>
    </location>
</feature>
<dbReference type="InterPro" id="IPR008334">
    <property type="entry name" value="5'-Nucleotdase_C"/>
</dbReference>
<name>A0A2S5GAN0_9BACL</name>
<dbReference type="RefSeq" id="WP_104058046.1">
    <property type="nucleotide sequence ID" value="NZ_PREZ01000004.1"/>
</dbReference>
<accession>A0A2S5GAN0</accession>
<dbReference type="SUPFAM" id="SSF56300">
    <property type="entry name" value="Metallo-dependent phosphatases"/>
    <property type="match status" value="1"/>
</dbReference>
<dbReference type="SUPFAM" id="SSF55816">
    <property type="entry name" value="5'-nucleotidase (syn. UDP-sugar hydrolase), C-terminal domain"/>
    <property type="match status" value="1"/>
</dbReference>
<gene>
    <name evidence="5" type="ORF">C4B60_10930</name>
</gene>
<dbReference type="InterPro" id="IPR029052">
    <property type="entry name" value="Metallo-depent_PP-like"/>
</dbReference>
<protein>
    <submittedName>
        <fullName evidence="5">Bifunctional metallophosphatase/5'-nucleotidase</fullName>
    </submittedName>
</protein>
<dbReference type="InterPro" id="IPR004843">
    <property type="entry name" value="Calcineurin-like_PHP"/>
</dbReference>
<dbReference type="CDD" id="cd00845">
    <property type="entry name" value="MPP_UshA_N_like"/>
    <property type="match status" value="1"/>
</dbReference>
<keyword evidence="2" id="KW-0378">Hydrolase</keyword>
<keyword evidence="1" id="KW-0732">Signal</keyword>
<evidence type="ECO:0000313" key="6">
    <source>
        <dbReference type="Proteomes" id="UP000239047"/>
    </source>
</evidence>
<reference evidence="5 6" key="1">
    <citation type="submission" date="2018-02" db="EMBL/GenBank/DDBJ databases">
        <title>Jeotgalibacillus proteolyticum sp. nov. a protease producing bacterium isolated from ocean sediments of Laizhou Bay.</title>
        <authorList>
            <person name="Li Y."/>
        </authorList>
    </citation>
    <scope>NUCLEOTIDE SEQUENCE [LARGE SCALE GENOMIC DNA]</scope>
    <source>
        <strain evidence="5 6">22-7</strain>
    </source>
</reference>
<keyword evidence="6" id="KW-1185">Reference proteome</keyword>
<dbReference type="EMBL" id="PREZ01000004">
    <property type="protein sequence ID" value="PPA70097.1"/>
    <property type="molecule type" value="Genomic_DNA"/>
</dbReference>
<feature type="domain" description="Calcineurin-like phosphoesterase" evidence="3">
    <location>
        <begin position="7"/>
        <end position="205"/>
    </location>
</feature>
<dbReference type="GO" id="GO:0008768">
    <property type="term" value="F:UDP-sugar diphosphatase activity"/>
    <property type="evidence" value="ECO:0007669"/>
    <property type="project" value="TreeGrafter"/>
</dbReference>
<dbReference type="InterPro" id="IPR006179">
    <property type="entry name" value="5_nucleotidase/apyrase"/>
</dbReference>
<dbReference type="PANTHER" id="PTHR11575:SF23">
    <property type="entry name" value="5-NUCLEOTIDASE FAMILY PROTEIN"/>
    <property type="match status" value="1"/>
</dbReference>
<dbReference type="Pfam" id="PF00149">
    <property type="entry name" value="Metallophos"/>
    <property type="match status" value="1"/>
</dbReference>
<sequence>MKERIYFYHTNDLHSHFENWPRIRDYLAAQKKQHKEKGEDVFLFDIGDHTDRWHPLTEGSKGRENIHLLNELGYDAVTIGNNEGITFSYEDLNHLYDDAKFPVVLANLFNSNGHRPDWVYPTYITQTAKGTKIGIVAVTAEYPAFYDRLGWIVTPARDELKAQVRVLKKKVDVVVFLSHLGIREDEWVAEECPEIDVIMGGHTHHILERGKIHNKTLITAAGKYGMFVGEIAIDFDHTTHTVSNRSANLIDTAALPASLNEEEEIKGWMESGKQLLSSVEASLTEDLPHDPFDSLSPLGSVLGDALLEWCDADCALLTGGLLLDSLTKGPVTAYELHRILPHPINPCTVYLNGSELKEVLREAQKKEWPATVVKGLGFRGTILGAFIYKNISWDNHHFYIQNEKIDPDRLYSVATVDMFTFGYFFPQMQRAKKEYFMPEFLRDILKNKLKEMQA</sequence>
<evidence type="ECO:0000256" key="2">
    <source>
        <dbReference type="RuleBase" id="RU362119"/>
    </source>
</evidence>
<dbReference type="GO" id="GO:0009166">
    <property type="term" value="P:nucleotide catabolic process"/>
    <property type="evidence" value="ECO:0007669"/>
    <property type="project" value="InterPro"/>
</dbReference>
<dbReference type="PANTHER" id="PTHR11575">
    <property type="entry name" value="5'-NUCLEOTIDASE-RELATED"/>
    <property type="match status" value="1"/>
</dbReference>
<dbReference type="PRINTS" id="PR01607">
    <property type="entry name" value="APYRASEFAMLY"/>
</dbReference>
<evidence type="ECO:0000259" key="3">
    <source>
        <dbReference type="Pfam" id="PF00149"/>
    </source>
</evidence>
<dbReference type="Proteomes" id="UP000239047">
    <property type="component" value="Unassembled WGS sequence"/>
</dbReference>
<organism evidence="5 6">
    <name type="scientific">Jeotgalibacillus proteolyticus</name>
    <dbReference type="NCBI Taxonomy" id="2082395"/>
    <lineage>
        <taxon>Bacteria</taxon>
        <taxon>Bacillati</taxon>
        <taxon>Bacillota</taxon>
        <taxon>Bacilli</taxon>
        <taxon>Bacillales</taxon>
        <taxon>Caryophanaceae</taxon>
        <taxon>Jeotgalibacillus</taxon>
    </lineage>
</organism>
<dbReference type="InterPro" id="IPR011240">
    <property type="entry name" value="Pesterase_YunD"/>
</dbReference>
<proteinExistence type="inferred from homology"/>
<dbReference type="GO" id="GO:0000166">
    <property type="term" value="F:nucleotide binding"/>
    <property type="evidence" value="ECO:0007669"/>
    <property type="project" value="UniProtKB-KW"/>
</dbReference>
<dbReference type="Gene3D" id="3.60.21.10">
    <property type="match status" value="1"/>
</dbReference>
<dbReference type="Pfam" id="PF02872">
    <property type="entry name" value="5_nucleotid_C"/>
    <property type="match status" value="1"/>
</dbReference>
<dbReference type="OrthoDB" id="9793179at2"/>
<evidence type="ECO:0000256" key="1">
    <source>
        <dbReference type="ARBA" id="ARBA00022729"/>
    </source>
</evidence>
<evidence type="ECO:0000259" key="4">
    <source>
        <dbReference type="Pfam" id="PF02872"/>
    </source>
</evidence>
<dbReference type="GO" id="GO:0008253">
    <property type="term" value="F:5'-nucleotidase activity"/>
    <property type="evidence" value="ECO:0007669"/>
    <property type="project" value="TreeGrafter"/>
</dbReference>
<dbReference type="Gene3D" id="3.90.780.10">
    <property type="entry name" value="5'-Nucleotidase, C-terminal domain"/>
    <property type="match status" value="1"/>
</dbReference>
<keyword evidence="2" id="KW-0547">Nucleotide-binding</keyword>
<dbReference type="GO" id="GO:0030288">
    <property type="term" value="C:outer membrane-bounded periplasmic space"/>
    <property type="evidence" value="ECO:0007669"/>
    <property type="project" value="TreeGrafter"/>
</dbReference>
<evidence type="ECO:0000313" key="5">
    <source>
        <dbReference type="EMBL" id="PPA70097.1"/>
    </source>
</evidence>
<dbReference type="PIRSF" id="PIRSF036361">
    <property type="entry name" value="YunD"/>
    <property type="match status" value="1"/>
</dbReference>